<protein>
    <recommendedName>
        <fullName evidence="1">IrrE N-terminal-like domain-containing protein</fullName>
    </recommendedName>
</protein>
<sequence>MPTRTSDAVCEAVSALRQRAGIPVIPDRRGPVPLDRFFQAENVTHVAIQNLSTAAVVDYLVAERYVSGPHVLSDIEATADPLEGFLFWVGDDGLAFITEADILPRRRFSAAHELGHAVMHRSRMNRFRADAKIADTGEPIDPMEAEANRFAAELLMPEEVVRVRADDLTRVHGCCPRGVLVYRLASELLVSREAVRYRLENLGVGDE</sequence>
<name>A0A225D772_9BACT</name>
<dbReference type="RefSeq" id="WP_161967733.1">
    <property type="nucleotide sequence ID" value="NZ_NIDE01000014.1"/>
</dbReference>
<dbReference type="OrthoDB" id="9816277at2"/>
<keyword evidence="3" id="KW-1185">Reference proteome</keyword>
<accession>A0A225D772</accession>
<dbReference type="PANTHER" id="PTHR43236">
    <property type="entry name" value="ANTITOXIN HIGA1"/>
    <property type="match status" value="1"/>
</dbReference>
<evidence type="ECO:0000313" key="2">
    <source>
        <dbReference type="EMBL" id="OWK37302.1"/>
    </source>
</evidence>
<comment type="caution">
    <text evidence="2">The sequence shown here is derived from an EMBL/GenBank/DDBJ whole genome shotgun (WGS) entry which is preliminary data.</text>
</comment>
<evidence type="ECO:0000259" key="1">
    <source>
        <dbReference type="Pfam" id="PF06114"/>
    </source>
</evidence>
<dbReference type="EMBL" id="NIDE01000014">
    <property type="protein sequence ID" value="OWK37302.1"/>
    <property type="molecule type" value="Genomic_DNA"/>
</dbReference>
<dbReference type="AlphaFoldDB" id="A0A225D772"/>
<dbReference type="InterPro" id="IPR052345">
    <property type="entry name" value="Rad_response_metalloprotease"/>
</dbReference>
<dbReference type="PANTHER" id="PTHR43236:SF1">
    <property type="entry name" value="BLL7220 PROTEIN"/>
    <property type="match status" value="1"/>
</dbReference>
<dbReference type="Pfam" id="PF06114">
    <property type="entry name" value="Peptidase_M78"/>
    <property type="match status" value="1"/>
</dbReference>
<reference evidence="3" key="1">
    <citation type="submission" date="2017-06" db="EMBL/GenBank/DDBJ databases">
        <title>Genome analysis of Fimbriiglobus ruber SP5, the first member of the order Planctomycetales with confirmed chitinolytic capability.</title>
        <authorList>
            <person name="Ravin N.V."/>
            <person name="Rakitin A.L."/>
            <person name="Ivanova A.A."/>
            <person name="Beletsky A.V."/>
            <person name="Kulichevskaya I.S."/>
            <person name="Mardanov A.V."/>
            <person name="Dedysh S.N."/>
        </authorList>
    </citation>
    <scope>NUCLEOTIDE SEQUENCE [LARGE SCALE GENOMIC DNA]</scope>
    <source>
        <strain evidence="3">SP5</strain>
    </source>
</reference>
<dbReference type="InterPro" id="IPR010359">
    <property type="entry name" value="IrrE_HExxH"/>
</dbReference>
<gene>
    <name evidence="2" type="ORF">FRUB_06422</name>
</gene>
<feature type="domain" description="IrrE N-terminal-like" evidence="1">
    <location>
        <begin position="96"/>
        <end position="200"/>
    </location>
</feature>
<dbReference type="Gene3D" id="1.10.10.2910">
    <property type="match status" value="1"/>
</dbReference>
<dbReference type="Proteomes" id="UP000214646">
    <property type="component" value="Unassembled WGS sequence"/>
</dbReference>
<proteinExistence type="predicted"/>
<organism evidence="2 3">
    <name type="scientific">Fimbriiglobus ruber</name>
    <dbReference type="NCBI Taxonomy" id="1908690"/>
    <lineage>
        <taxon>Bacteria</taxon>
        <taxon>Pseudomonadati</taxon>
        <taxon>Planctomycetota</taxon>
        <taxon>Planctomycetia</taxon>
        <taxon>Gemmatales</taxon>
        <taxon>Gemmataceae</taxon>
        <taxon>Fimbriiglobus</taxon>
    </lineage>
</organism>
<evidence type="ECO:0000313" key="3">
    <source>
        <dbReference type="Proteomes" id="UP000214646"/>
    </source>
</evidence>